<accession>A0A4Z2FYZ9</accession>
<dbReference type="AlphaFoldDB" id="A0A4Z2FYZ9"/>
<reference evidence="2 3" key="1">
    <citation type="submission" date="2019-03" db="EMBL/GenBank/DDBJ databases">
        <title>First draft genome of Liparis tanakae, snailfish: a comprehensive survey of snailfish specific genes.</title>
        <authorList>
            <person name="Kim W."/>
            <person name="Song I."/>
            <person name="Jeong J.-H."/>
            <person name="Kim D."/>
            <person name="Kim S."/>
            <person name="Ryu S."/>
            <person name="Song J.Y."/>
            <person name="Lee S.K."/>
        </authorList>
    </citation>
    <scope>NUCLEOTIDE SEQUENCE [LARGE SCALE GENOMIC DNA]</scope>
    <source>
        <tissue evidence="2">Muscle</tissue>
    </source>
</reference>
<sequence length="105" mass="11164">MAPEITGVSDGRRHSHATPGPTGSRKSERGRRASSIQSPGMSLTPPSPLFTDILSGTGGGGKGRTHVGSPELCVTFMEEMNPRWLDLKGDALWSGRGQILDPHRS</sequence>
<organism evidence="2 3">
    <name type="scientific">Liparis tanakae</name>
    <name type="common">Tanaka's snailfish</name>
    <dbReference type="NCBI Taxonomy" id="230148"/>
    <lineage>
        <taxon>Eukaryota</taxon>
        <taxon>Metazoa</taxon>
        <taxon>Chordata</taxon>
        <taxon>Craniata</taxon>
        <taxon>Vertebrata</taxon>
        <taxon>Euteleostomi</taxon>
        <taxon>Actinopterygii</taxon>
        <taxon>Neopterygii</taxon>
        <taxon>Teleostei</taxon>
        <taxon>Neoteleostei</taxon>
        <taxon>Acanthomorphata</taxon>
        <taxon>Eupercaria</taxon>
        <taxon>Perciformes</taxon>
        <taxon>Cottioidei</taxon>
        <taxon>Cottales</taxon>
        <taxon>Liparidae</taxon>
        <taxon>Liparis</taxon>
    </lineage>
</organism>
<proteinExistence type="predicted"/>
<evidence type="ECO:0000313" key="3">
    <source>
        <dbReference type="Proteomes" id="UP000314294"/>
    </source>
</evidence>
<dbReference type="Proteomes" id="UP000314294">
    <property type="component" value="Unassembled WGS sequence"/>
</dbReference>
<keyword evidence="3" id="KW-1185">Reference proteome</keyword>
<name>A0A4Z2FYZ9_9TELE</name>
<comment type="caution">
    <text evidence="2">The sequence shown here is derived from an EMBL/GenBank/DDBJ whole genome shotgun (WGS) entry which is preliminary data.</text>
</comment>
<evidence type="ECO:0000256" key="1">
    <source>
        <dbReference type="SAM" id="MobiDB-lite"/>
    </source>
</evidence>
<feature type="region of interest" description="Disordered" evidence="1">
    <location>
        <begin position="1"/>
        <end position="66"/>
    </location>
</feature>
<protein>
    <submittedName>
        <fullName evidence="2">Uncharacterized protein</fullName>
    </submittedName>
</protein>
<evidence type="ECO:0000313" key="2">
    <source>
        <dbReference type="EMBL" id="TNN45572.1"/>
    </source>
</evidence>
<gene>
    <name evidence="2" type="ORF">EYF80_044239</name>
</gene>
<dbReference type="EMBL" id="SRLO01000839">
    <property type="protein sequence ID" value="TNN45572.1"/>
    <property type="molecule type" value="Genomic_DNA"/>
</dbReference>